<reference evidence="6 7" key="1">
    <citation type="journal article" date="2019" name="Int. J. Syst. Evol. Microbiol.">
        <title>The Global Catalogue of Microorganisms (GCM) 10K type strain sequencing project: providing services to taxonomists for standard genome sequencing and annotation.</title>
        <authorList>
            <consortium name="The Broad Institute Genomics Platform"/>
            <consortium name="The Broad Institute Genome Sequencing Center for Infectious Disease"/>
            <person name="Wu L."/>
            <person name="Ma J."/>
        </authorList>
    </citation>
    <scope>NUCLEOTIDE SEQUENCE [LARGE SCALE GENOMIC DNA]</scope>
    <source>
        <strain evidence="6 7">JCM 15503</strain>
    </source>
</reference>
<evidence type="ECO:0000313" key="6">
    <source>
        <dbReference type="EMBL" id="GAA0756117.1"/>
    </source>
</evidence>
<keyword evidence="2" id="KW-0808">Transferase</keyword>
<dbReference type="PANTHER" id="PTHR21392">
    <property type="entry name" value="TRNA-URIDINE AMINOCARBOXYPROPYLTRANSFERASE 2"/>
    <property type="match status" value="1"/>
</dbReference>
<feature type="domain" description="DTW" evidence="5">
    <location>
        <begin position="28"/>
        <end position="225"/>
    </location>
</feature>
<evidence type="ECO:0000256" key="4">
    <source>
        <dbReference type="ARBA" id="ARBA00022694"/>
    </source>
</evidence>
<accession>A0ABN1K6D6</accession>
<evidence type="ECO:0000259" key="5">
    <source>
        <dbReference type="SMART" id="SM01144"/>
    </source>
</evidence>
<dbReference type="PANTHER" id="PTHR21392:SF1">
    <property type="entry name" value="TRNA-URIDINE AMINOCARBOXYPROPYLTRANSFERASE"/>
    <property type="match status" value="1"/>
</dbReference>
<keyword evidence="7" id="KW-1185">Reference proteome</keyword>
<organism evidence="6 7">
    <name type="scientific">Ideonella azotifigens</name>
    <dbReference type="NCBI Taxonomy" id="513160"/>
    <lineage>
        <taxon>Bacteria</taxon>
        <taxon>Pseudomonadati</taxon>
        <taxon>Pseudomonadota</taxon>
        <taxon>Betaproteobacteria</taxon>
        <taxon>Burkholderiales</taxon>
        <taxon>Sphaerotilaceae</taxon>
        <taxon>Ideonella</taxon>
    </lineage>
</organism>
<gene>
    <name evidence="6" type="ORF">GCM10009107_34260</name>
</gene>
<dbReference type="EMBL" id="BAAAEW010000022">
    <property type="protein sequence ID" value="GAA0756117.1"/>
    <property type="molecule type" value="Genomic_DNA"/>
</dbReference>
<name>A0ABN1K6D6_9BURK</name>
<comment type="caution">
    <text evidence="6">The sequence shown here is derived from an EMBL/GenBank/DDBJ whole genome shotgun (WGS) entry which is preliminary data.</text>
</comment>
<protein>
    <recommendedName>
        <fullName evidence="1">tRNA-uridine aminocarboxypropyltransferase</fullName>
        <ecNumber evidence="1">2.5.1.25</ecNumber>
    </recommendedName>
</protein>
<evidence type="ECO:0000256" key="3">
    <source>
        <dbReference type="ARBA" id="ARBA00022691"/>
    </source>
</evidence>
<dbReference type="RefSeq" id="WP_141284240.1">
    <property type="nucleotide sequence ID" value="NZ_BAAAEW010000022.1"/>
</dbReference>
<sequence>MPHAVARLRAACIAQSGTMPRLDRDGPRKLRCVTCRLIPSHCMCGLRTVVQTRAAVCLIMAEFEPLKPSNTGWLIADVVPETMAFSWSRKAVDPALLALLADPQWQPYVVFPGEFAAPERVTTELLDQAGVEQPGKRPLFILLDGTWSEARKIFRKSPYLNALPVLSLRPEQLSRYRLRRSTHEHHFCTSEVAALCLALAGELHAAQTLEAYLDVFSARYLSARQSVPADAEDAAHQRLRALRGQTSPLPAGHLHIRSSLPPPII</sequence>
<evidence type="ECO:0000256" key="2">
    <source>
        <dbReference type="ARBA" id="ARBA00022679"/>
    </source>
</evidence>
<dbReference type="Proteomes" id="UP001500279">
    <property type="component" value="Unassembled WGS sequence"/>
</dbReference>
<dbReference type="InterPro" id="IPR005636">
    <property type="entry name" value="DTW"/>
</dbReference>
<keyword evidence="4" id="KW-0819">tRNA processing</keyword>
<evidence type="ECO:0000313" key="7">
    <source>
        <dbReference type="Proteomes" id="UP001500279"/>
    </source>
</evidence>
<keyword evidence="3" id="KW-0949">S-adenosyl-L-methionine</keyword>
<dbReference type="InterPro" id="IPR039262">
    <property type="entry name" value="DTWD2/TAPT"/>
</dbReference>
<dbReference type="SMART" id="SM01144">
    <property type="entry name" value="DTW"/>
    <property type="match status" value="1"/>
</dbReference>
<dbReference type="EC" id="2.5.1.25" evidence="1"/>
<proteinExistence type="predicted"/>
<evidence type="ECO:0000256" key="1">
    <source>
        <dbReference type="ARBA" id="ARBA00012386"/>
    </source>
</evidence>
<dbReference type="Pfam" id="PF03942">
    <property type="entry name" value="DTW"/>
    <property type="match status" value="1"/>
</dbReference>